<dbReference type="EMBL" id="CAJNOT010000390">
    <property type="protein sequence ID" value="CAF0965386.1"/>
    <property type="molecule type" value="Genomic_DNA"/>
</dbReference>
<feature type="transmembrane region" description="Helical" evidence="5">
    <location>
        <begin position="138"/>
        <end position="157"/>
    </location>
</feature>
<evidence type="ECO:0000259" key="6">
    <source>
        <dbReference type="PROSITE" id="PS50262"/>
    </source>
</evidence>
<feature type="transmembrane region" description="Helical" evidence="5">
    <location>
        <begin position="261"/>
        <end position="277"/>
    </location>
</feature>
<evidence type="ECO:0000256" key="2">
    <source>
        <dbReference type="ARBA" id="ARBA00022692"/>
    </source>
</evidence>
<feature type="transmembrane region" description="Helical" evidence="5">
    <location>
        <begin position="297"/>
        <end position="319"/>
    </location>
</feature>
<evidence type="ECO:0000256" key="3">
    <source>
        <dbReference type="ARBA" id="ARBA00022989"/>
    </source>
</evidence>
<sequence>MVDVLYSLVDVTQRFDQLILDPLYIHSLDMTSMMMKSYFDRIYSIDNQLLDRICQNILPRIHHQVNELIVEQHSMEYVIHTINYPQLYSLSLIDFQEEILLNYLIDNTTLRKLLTEQITCLKIDVKDNTTPPPIPENLLTIFALILSLCKGLIELNFCPFYYRLSICTFELSSTNSHVLIYVIPLIVYIAPCLLGWTDAGGFIRDTCVIFYANTYIQIFNTIFAFALPIFLNILVMYASIHHVRAKAALQKSQHYVSAREKLNRSLVIQFICFYTVWGGLWSPNIIVYQASINKKDLIYIVGLLNYIDVAIDPIIVAALDFRLWHAWRKHIIRVKRTVLFQKISHGRVKPSTANVNTISARTPRQKTTTM</sequence>
<evidence type="ECO:0000256" key="5">
    <source>
        <dbReference type="SAM" id="Phobius"/>
    </source>
</evidence>
<keyword evidence="3 5" id="KW-1133">Transmembrane helix</keyword>
<protein>
    <recommendedName>
        <fullName evidence="6">G-protein coupled receptors family 1 profile domain-containing protein</fullName>
    </recommendedName>
</protein>
<dbReference type="InterPro" id="IPR017452">
    <property type="entry name" value="GPCR_Rhodpsn_7TM"/>
</dbReference>
<comment type="caution">
    <text evidence="7">The sequence shown here is derived from an EMBL/GenBank/DDBJ whole genome shotgun (WGS) entry which is preliminary data.</text>
</comment>
<dbReference type="GO" id="GO:0016020">
    <property type="term" value="C:membrane"/>
    <property type="evidence" value="ECO:0007669"/>
    <property type="project" value="UniProtKB-SubCell"/>
</dbReference>
<accession>A0A814E8I8</accession>
<proteinExistence type="predicted"/>
<feature type="domain" description="G-protein coupled receptors family 1 profile" evidence="6">
    <location>
        <begin position="207"/>
        <end position="316"/>
    </location>
</feature>
<name>A0A814E8I8_9BILA</name>
<gene>
    <name evidence="7" type="ORF">ZHD862_LOCUS10721</name>
</gene>
<dbReference type="Proteomes" id="UP000663864">
    <property type="component" value="Unassembled WGS sequence"/>
</dbReference>
<keyword evidence="4 5" id="KW-0472">Membrane</keyword>
<feature type="transmembrane region" description="Helical" evidence="5">
    <location>
        <begin position="216"/>
        <end position="240"/>
    </location>
</feature>
<evidence type="ECO:0000313" key="7">
    <source>
        <dbReference type="EMBL" id="CAF0965386.1"/>
    </source>
</evidence>
<comment type="subcellular location">
    <subcellularLocation>
        <location evidence="1">Membrane</location>
    </subcellularLocation>
</comment>
<keyword evidence="2 5" id="KW-0812">Transmembrane</keyword>
<evidence type="ECO:0000313" key="8">
    <source>
        <dbReference type="Proteomes" id="UP000663864"/>
    </source>
</evidence>
<evidence type="ECO:0000256" key="4">
    <source>
        <dbReference type="ARBA" id="ARBA00023136"/>
    </source>
</evidence>
<organism evidence="7 8">
    <name type="scientific">Rotaria sordida</name>
    <dbReference type="NCBI Taxonomy" id="392033"/>
    <lineage>
        <taxon>Eukaryota</taxon>
        <taxon>Metazoa</taxon>
        <taxon>Spiralia</taxon>
        <taxon>Gnathifera</taxon>
        <taxon>Rotifera</taxon>
        <taxon>Eurotatoria</taxon>
        <taxon>Bdelloidea</taxon>
        <taxon>Philodinida</taxon>
        <taxon>Philodinidae</taxon>
        <taxon>Rotaria</taxon>
    </lineage>
</organism>
<reference evidence="7" key="1">
    <citation type="submission" date="2021-02" db="EMBL/GenBank/DDBJ databases">
        <authorList>
            <person name="Nowell W R."/>
        </authorList>
    </citation>
    <scope>NUCLEOTIDE SEQUENCE</scope>
</reference>
<evidence type="ECO:0000256" key="1">
    <source>
        <dbReference type="ARBA" id="ARBA00004370"/>
    </source>
</evidence>
<dbReference type="Gene3D" id="1.20.1070.10">
    <property type="entry name" value="Rhodopsin 7-helix transmembrane proteins"/>
    <property type="match status" value="1"/>
</dbReference>
<dbReference type="PROSITE" id="PS50262">
    <property type="entry name" value="G_PROTEIN_RECEP_F1_2"/>
    <property type="match status" value="1"/>
</dbReference>
<feature type="transmembrane region" description="Helical" evidence="5">
    <location>
        <begin position="178"/>
        <end position="196"/>
    </location>
</feature>
<dbReference type="AlphaFoldDB" id="A0A814E8I8"/>